<evidence type="ECO:0000256" key="1">
    <source>
        <dbReference type="ARBA" id="ARBA00004127"/>
    </source>
</evidence>
<name>A0A914EQG6_9BILA</name>
<feature type="transmembrane region" description="Helical" evidence="6">
    <location>
        <begin position="58"/>
        <end position="80"/>
    </location>
</feature>
<keyword evidence="3 6" id="KW-1133">Transmembrane helix</keyword>
<proteinExistence type="predicted"/>
<evidence type="ECO:0000313" key="8">
    <source>
        <dbReference type="WBParaSite" id="ACRNAN_scaffold976.g22780.t1"/>
    </source>
</evidence>
<keyword evidence="2 6" id="KW-0812">Transmembrane</keyword>
<organism evidence="7 8">
    <name type="scientific">Acrobeloides nanus</name>
    <dbReference type="NCBI Taxonomy" id="290746"/>
    <lineage>
        <taxon>Eukaryota</taxon>
        <taxon>Metazoa</taxon>
        <taxon>Ecdysozoa</taxon>
        <taxon>Nematoda</taxon>
        <taxon>Chromadorea</taxon>
        <taxon>Rhabditida</taxon>
        <taxon>Tylenchina</taxon>
        <taxon>Cephalobomorpha</taxon>
        <taxon>Cephaloboidea</taxon>
        <taxon>Cephalobidae</taxon>
        <taxon>Acrobeloides</taxon>
    </lineage>
</organism>
<feature type="transmembrane region" description="Helical" evidence="6">
    <location>
        <begin position="100"/>
        <end position="126"/>
    </location>
</feature>
<protein>
    <submittedName>
        <fullName evidence="8">Lysosomal-associated transmembrane protein</fullName>
    </submittedName>
</protein>
<dbReference type="GO" id="GO:0005765">
    <property type="term" value="C:lysosomal membrane"/>
    <property type="evidence" value="ECO:0007669"/>
    <property type="project" value="TreeGrafter"/>
</dbReference>
<dbReference type="GO" id="GO:0012505">
    <property type="term" value="C:endomembrane system"/>
    <property type="evidence" value="ECO:0007669"/>
    <property type="project" value="UniProtKB-SubCell"/>
</dbReference>
<dbReference type="Proteomes" id="UP000887540">
    <property type="component" value="Unplaced"/>
</dbReference>
<evidence type="ECO:0000256" key="6">
    <source>
        <dbReference type="SAM" id="Phobius"/>
    </source>
</evidence>
<dbReference type="WBParaSite" id="ACRNAN_scaffold976.g22780.t1">
    <property type="protein sequence ID" value="ACRNAN_scaffold976.g22780.t1"/>
    <property type="gene ID" value="ACRNAN_scaffold976.g22780"/>
</dbReference>
<keyword evidence="4 6" id="KW-0472">Membrane</keyword>
<evidence type="ECO:0000256" key="2">
    <source>
        <dbReference type="ARBA" id="ARBA00022692"/>
    </source>
</evidence>
<feature type="transmembrane region" description="Helical" evidence="6">
    <location>
        <begin position="138"/>
        <end position="160"/>
    </location>
</feature>
<keyword evidence="7" id="KW-1185">Reference proteome</keyword>
<reference evidence="8" key="1">
    <citation type="submission" date="2022-11" db="UniProtKB">
        <authorList>
            <consortium name="WormBaseParasite"/>
        </authorList>
    </citation>
    <scope>IDENTIFICATION</scope>
</reference>
<accession>A0A914EQG6</accession>
<evidence type="ECO:0000256" key="3">
    <source>
        <dbReference type="ARBA" id="ARBA00022989"/>
    </source>
</evidence>
<dbReference type="PANTHER" id="PTHR12479">
    <property type="entry name" value="LYSOSOMAL-ASSOCIATED TRANSMEMBRANE PROTEIN"/>
    <property type="match status" value="1"/>
</dbReference>
<feature type="transmembrane region" description="Helical" evidence="6">
    <location>
        <begin position="194"/>
        <end position="219"/>
    </location>
</feature>
<evidence type="ECO:0000313" key="7">
    <source>
        <dbReference type="Proteomes" id="UP000887540"/>
    </source>
</evidence>
<dbReference type="AlphaFoldDB" id="A0A914EQG6"/>
<feature type="region of interest" description="Disordered" evidence="5">
    <location>
        <begin position="11"/>
        <end position="34"/>
    </location>
</feature>
<evidence type="ECO:0000256" key="4">
    <source>
        <dbReference type="ARBA" id="ARBA00023136"/>
    </source>
</evidence>
<dbReference type="InterPro" id="IPR051115">
    <property type="entry name" value="LAPTM_transporter"/>
</dbReference>
<sequence length="245" mass="27892">MRMMNGRLHIPLRNNIPPGQNRNRSRRQDSVDGLPKSVQFDESSDEYRCLCGIFHIKTGAYCIAGIEIFLIFFYLLNSLLVLLQQKNSYDYERGDRTSDYVAIAFIITSIALGIAMTAVLLMLLGLARNFSGLLIPHLIIQLISIICFLALVIIGILAVVTDVSLFYRLLNAAPFNEYPGQNTVALPADIAVRIYAVLIIYAISLVLECWFVIVIYYCYRYLTERKAYMRYCMAYSTPLKTLNSR</sequence>
<evidence type="ECO:0000256" key="5">
    <source>
        <dbReference type="SAM" id="MobiDB-lite"/>
    </source>
</evidence>
<dbReference type="PANTHER" id="PTHR12479:SF11">
    <property type="entry name" value="PROTEIN CBG14497"/>
    <property type="match status" value="1"/>
</dbReference>
<comment type="subcellular location">
    <subcellularLocation>
        <location evidence="1">Endomembrane system</location>
        <topology evidence="1">Multi-pass membrane protein</topology>
    </subcellularLocation>
</comment>